<organism evidence="2 3">
    <name type="scientific">Maudiozyma saulgeensis</name>
    <dbReference type="NCBI Taxonomy" id="1789683"/>
    <lineage>
        <taxon>Eukaryota</taxon>
        <taxon>Fungi</taxon>
        <taxon>Dikarya</taxon>
        <taxon>Ascomycota</taxon>
        <taxon>Saccharomycotina</taxon>
        <taxon>Saccharomycetes</taxon>
        <taxon>Saccharomycetales</taxon>
        <taxon>Saccharomycetaceae</taxon>
        <taxon>Maudiozyma</taxon>
    </lineage>
</organism>
<proteinExistence type="predicted"/>
<protein>
    <submittedName>
        <fullName evidence="2">Similar to Saccharomyces cerevisiae YNL159C ASI2 Integral inner nuclear membrane protein</fullName>
    </submittedName>
</protein>
<dbReference type="Proteomes" id="UP000196158">
    <property type="component" value="Unassembled WGS sequence"/>
</dbReference>
<dbReference type="AlphaFoldDB" id="A0A1X7R041"/>
<dbReference type="EMBL" id="FXLY01000003">
    <property type="protein sequence ID" value="SMN19052.1"/>
    <property type="molecule type" value="Genomic_DNA"/>
</dbReference>
<keyword evidence="1" id="KW-0812">Transmembrane</keyword>
<feature type="transmembrane region" description="Helical" evidence="1">
    <location>
        <begin position="232"/>
        <end position="250"/>
    </location>
</feature>
<accession>A0A1X7R041</accession>
<dbReference type="OrthoDB" id="4060403at2759"/>
<reference evidence="2 3" key="1">
    <citation type="submission" date="2017-04" db="EMBL/GenBank/DDBJ databases">
        <authorList>
            <person name="Afonso C.L."/>
            <person name="Miller P.J."/>
            <person name="Scott M.A."/>
            <person name="Spackman E."/>
            <person name="Goraichik I."/>
            <person name="Dimitrov K.M."/>
            <person name="Suarez D.L."/>
            <person name="Swayne D.E."/>
        </authorList>
    </citation>
    <scope>NUCLEOTIDE SEQUENCE [LARGE SCALE GENOMIC DNA]</scope>
</reference>
<feature type="transmembrane region" description="Helical" evidence="1">
    <location>
        <begin position="106"/>
        <end position="126"/>
    </location>
</feature>
<evidence type="ECO:0000313" key="2">
    <source>
        <dbReference type="EMBL" id="SMN19052.1"/>
    </source>
</evidence>
<keyword evidence="1" id="KW-0472">Membrane</keyword>
<keyword evidence="3" id="KW-1185">Reference proteome</keyword>
<gene>
    <name evidence="2" type="ORF">KASA_0P01925G</name>
</gene>
<evidence type="ECO:0000313" key="3">
    <source>
        <dbReference type="Proteomes" id="UP000196158"/>
    </source>
</evidence>
<name>A0A1X7R041_9SACH</name>
<evidence type="ECO:0000256" key="1">
    <source>
        <dbReference type="SAM" id="Phobius"/>
    </source>
</evidence>
<feature type="transmembrane region" description="Helical" evidence="1">
    <location>
        <begin position="208"/>
        <end position="226"/>
    </location>
</feature>
<keyword evidence="1" id="KW-1133">Transmembrane helix</keyword>
<sequence length="279" mass="32392">MSGSHAEEEQAEEDILFSRFLTLSENNPIETNNEENHLRDENRNTHPVVRGNIEFRRTLGDIINTFEVELQRQGDTTNTMRGDHNINETPTFIPRRSYFASMVRHLLVLDYFIMVILFPFSLYNILRSGFSTVTLSENDFIAEIMIYMKYSNVVSYPIELNKKVLLGYNDDGAMGLLGKFHNIIVYYSSPIGKKIMNFEIIKIRNIMILIYEILVKLNVVSIYLIYGLSGTTYLALSGFFFIFCLALTIIRRYRSVQRLLVTNLVLIPHDNEQEEYGNL</sequence>